<dbReference type="GO" id="GO:1990351">
    <property type="term" value="C:transporter complex"/>
    <property type="evidence" value="ECO:0007669"/>
    <property type="project" value="TreeGrafter"/>
</dbReference>
<accession>A0A3S7J9A0</accession>
<gene>
    <name evidence="1 3" type="primary">lptD</name>
    <name evidence="3" type="ORF">CKSOR_00108</name>
</gene>
<dbReference type="HAMAP" id="MF_01411">
    <property type="entry name" value="LPS_assembly_LptD"/>
    <property type="match status" value="1"/>
</dbReference>
<evidence type="ECO:0000313" key="4">
    <source>
        <dbReference type="Proteomes" id="UP000266796"/>
    </source>
</evidence>
<dbReference type="GO" id="GO:0015920">
    <property type="term" value="P:lipopolysaccharide transport"/>
    <property type="evidence" value="ECO:0007669"/>
    <property type="project" value="InterPro"/>
</dbReference>
<dbReference type="GO" id="GO:0043165">
    <property type="term" value="P:Gram-negative-bacterium-type cell outer membrane assembly"/>
    <property type="evidence" value="ECO:0007669"/>
    <property type="project" value="UniProtKB-UniRule"/>
</dbReference>
<dbReference type="OrthoDB" id="9760225at2"/>
<dbReference type="PANTHER" id="PTHR30189">
    <property type="entry name" value="LPS-ASSEMBLY PROTEIN"/>
    <property type="match status" value="1"/>
</dbReference>
<comment type="caution">
    <text evidence="1">Lacks conserved residue(s) required for the propagation of feature annotation.</text>
</comment>
<proteinExistence type="inferred from homology"/>
<keyword evidence="4" id="KW-1185">Reference proteome</keyword>
<evidence type="ECO:0000259" key="2">
    <source>
        <dbReference type="Pfam" id="PF04453"/>
    </source>
</evidence>
<keyword evidence="1" id="KW-0472">Membrane</keyword>
<dbReference type="InterPro" id="IPR007543">
    <property type="entry name" value="LptD_C"/>
</dbReference>
<name>A0A3S7J9A0_9PROT</name>
<dbReference type="KEGG" id="kso:CKSOR_00108"/>
<evidence type="ECO:0000256" key="1">
    <source>
        <dbReference type="HAMAP-Rule" id="MF_01411"/>
    </source>
</evidence>
<dbReference type="InterPro" id="IPR050218">
    <property type="entry name" value="LptD"/>
</dbReference>
<dbReference type="Proteomes" id="UP000266796">
    <property type="component" value="Chromosome"/>
</dbReference>
<dbReference type="RefSeq" id="WP_108673670.1">
    <property type="nucleotide sequence ID" value="NZ_CP025628.1"/>
</dbReference>
<evidence type="ECO:0000313" key="3">
    <source>
        <dbReference type="EMBL" id="AWD32248.1"/>
    </source>
</evidence>
<feature type="domain" description="LptD C-terminal" evidence="2">
    <location>
        <begin position="311"/>
        <end position="657"/>
    </location>
</feature>
<sequence length="776" mass="90076">MYLKDLLNFMCYRKILFLFVIYIFSENIVLADTYQENLLNNLEIKINKDKNILIANGINFSITSNDELPIFIKTNNIDGHLSNKLSLTGNVEIRCFGAIIKGNSIQYYKNSGDINSIGSAKLIFDNTVILGEKINFNINTFKGNAIYPKLHIISDSIFINADDVEILNKSEIIFNNVIYTDQSYEKKSWYSKAKSLYINFEKNKGSVKQNTLYFDEIPISTIPYFTFQLKNDPKSGLLMPTYGFNTRNQSGFEISTPYYLNINDDCDITISPKILSKRGLSLDTEFRYSGTNYVGISEFNYMHKDIITNKHRWAYRFAHDYNFDNGFYTNIELAEVSDNNYFKDLSSSIINQTSSNNYLPKQILIGWSNKYWEIYGQIHKFQTLQDIKTPTQTPFDKVPEISINGNYCDYKGIDCSLECKILSLKRKLHENDIESGSRFSLYPSISYPFMRSGYYFTPKFGLYYTNYSNNIFFNFLKYNEHANTIPIASLDTGASFMKEISLFGKNASQTIEPRIVYMYIPYCNQIGLNCFDTSIDNCNISNILTEDIYTNTIGRIPNANHITLSINSRWFEHQSGFDKISIICAKRWCFENRKVLLNTKDTLQIDDSDYMFSIKTFLQDSIKLDILSRYEYDNNQFFLSMIKASWLPKKLTNITLSCKDYNNKKQFSTSYQLPISKKLYSVGRIDFSQLSNIKKNLYYPCISQSVTGIEYKSNYWISRLIFQYSKFPKSNKSIFLQFEIFGLSSLGSNGIDILKKNISSHSLINEHNNSIFEIYE</sequence>
<comment type="function">
    <text evidence="1">Together with LptE, is involved in the assembly of lipopolysaccharide (LPS) at the surface of the outer membrane.</text>
</comment>
<dbReference type="Pfam" id="PF04453">
    <property type="entry name" value="LptD"/>
    <property type="match status" value="1"/>
</dbReference>
<dbReference type="InterPro" id="IPR020889">
    <property type="entry name" value="LipoPS_assembly_LptD"/>
</dbReference>
<dbReference type="GO" id="GO:0009279">
    <property type="term" value="C:cell outer membrane"/>
    <property type="evidence" value="ECO:0007669"/>
    <property type="project" value="UniProtKB-SubCell"/>
</dbReference>
<dbReference type="PANTHER" id="PTHR30189:SF1">
    <property type="entry name" value="LPS-ASSEMBLY PROTEIN LPTD"/>
    <property type="match status" value="1"/>
</dbReference>
<reference evidence="3 4" key="1">
    <citation type="journal article" date="2018" name="Parasitology">
        <title>The reduced genome of Candidatus Kinetoplastibacterium sorsogonicusi, the endosymbiont of Kentomonas sorsogonicus (Trypanosomatidae): loss of the haem-synthesis pathway.</title>
        <authorList>
            <person name="Silva F.M."/>
            <person name="Kostygov A.Y."/>
            <person name="Spodareva V.V."/>
            <person name="Butenko A."/>
            <person name="Tossou R."/>
            <person name="Lukes J."/>
            <person name="Yurchenko V."/>
            <person name="Alves J.M.P."/>
        </authorList>
    </citation>
    <scope>NUCLEOTIDE SEQUENCE [LARGE SCALE GENOMIC DNA]</scope>
    <source>
        <strain evidence="3 4">MF-08</strain>
    </source>
</reference>
<organism evidence="3 4">
    <name type="scientific">Candidatus Kinetoplastidibacterium kentomonadis</name>
    <dbReference type="NCBI Taxonomy" id="1576550"/>
    <lineage>
        <taxon>Bacteria</taxon>
        <taxon>Pseudomonadati</taxon>
        <taxon>Pseudomonadota</taxon>
        <taxon>Betaproteobacteria</taxon>
        <taxon>Candidatus Kinetoplastidibacterium</taxon>
    </lineage>
</organism>
<comment type="similarity">
    <text evidence="1">Belongs to the LptD family.</text>
</comment>
<keyword evidence="1" id="KW-0998">Cell outer membrane</keyword>
<dbReference type="AlphaFoldDB" id="A0A3S7J9A0"/>
<dbReference type="EMBL" id="CP025628">
    <property type="protein sequence ID" value="AWD32248.1"/>
    <property type="molecule type" value="Genomic_DNA"/>
</dbReference>
<comment type="subunit">
    <text evidence="1">Component of the lipopolysaccharide transport and assembly complex. Interacts with LptE and LptA.</text>
</comment>
<comment type="subcellular location">
    <subcellularLocation>
        <location evidence="1">Cell outer membrane</location>
    </subcellularLocation>
</comment>
<keyword evidence="1" id="KW-0732">Signal</keyword>
<protein>
    <recommendedName>
        <fullName evidence="1">LPS-assembly protein LptD</fullName>
    </recommendedName>
</protein>